<keyword evidence="2" id="KW-0472">Membrane</keyword>
<keyword evidence="2" id="KW-1133">Transmembrane helix</keyword>
<keyword evidence="4" id="KW-1185">Reference proteome</keyword>
<dbReference type="EMBL" id="BSDP01000001">
    <property type="protein sequence ID" value="GLI27404.1"/>
    <property type="molecule type" value="Genomic_DNA"/>
</dbReference>
<reference evidence="3" key="1">
    <citation type="submission" date="2022-12" db="EMBL/GenBank/DDBJ databases">
        <title>Reference genome sequencing for broad-spectrum identification of bacterial and archaeal isolates by mass spectrometry.</title>
        <authorList>
            <person name="Sekiguchi Y."/>
            <person name="Tourlousse D.M."/>
        </authorList>
    </citation>
    <scope>NUCLEOTIDE SEQUENCE</scope>
    <source>
        <strain evidence="3">14</strain>
    </source>
</reference>
<organism evidence="3 4">
    <name type="scientific">Agromyces rhizosphaerae</name>
    <dbReference type="NCBI Taxonomy" id="88374"/>
    <lineage>
        <taxon>Bacteria</taxon>
        <taxon>Bacillati</taxon>
        <taxon>Actinomycetota</taxon>
        <taxon>Actinomycetes</taxon>
        <taxon>Micrococcales</taxon>
        <taxon>Microbacteriaceae</taxon>
        <taxon>Agromyces</taxon>
    </lineage>
</organism>
<feature type="compositionally biased region" description="Low complexity" evidence="1">
    <location>
        <begin position="83"/>
        <end position="92"/>
    </location>
</feature>
<evidence type="ECO:0000313" key="4">
    <source>
        <dbReference type="Proteomes" id="UP001144396"/>
    </source>
</evidence>
<dbReference type="AlphaFoldDB" id="A0A9W6FNW7"/>
<proteinExistence type="predicted"/>
<evidence type="ECO:0000256" key="2">
    <source>
        <dbReference type="SAM" id="Phobius"/>
    </source>
</evidence>
<comment type="caution">
    <text evidence="3">The sequence shown here is derived from an EMBL/GenBank/DDBJ whole genome shotgun (WGS) entry which is preliminary data.</text>
</comment>
<protein>
    <submittedName>
        <fullName evidence="3">Membrane protein</fullName>
    </submittedName>
</protein>
<accession>A0A9W6FNW7</accession>
<sequence>MGVFAMDDYGFWALISFLLAGLVFVAYLFVLVAVLGDLFSDHSLNGWWKAAWMLFLVLVPFVAGLVYVIARGHGMAERRAASRRATAPPRAEYSPHVNAPPSPSDQIARAKSMVDAGTLTPEEYEELKARTLGEG</sequence>
<evidence type="ECO:0000256" key="1">
    <source>
        <dbReference type="SAM" id="MobiDB-lite"/>
    </source>
</evidence>
<keyword evidence="2" id="KW-0812">Transmembrane</keyword>
<evidence type="ECO:0000313" key="3">
    <source>
        <dbReference type="EMBL" id="GLI27404.1"/>
    </source>
</evidence>
<name>A0A9W6FNW7_9MICO</name>
<gene>
    <name evidence="3" type="ORF">ARHIZOSPH14_16460</name>
</gene>
<feature type="region of interest" description="Disordered" evidence="1">
    <location>
        <begin position="80"/>
        <end position="106"/>
    </location>
</feature>
<feature type="transmembrane region" description="Helical" evidence="2">
    <location>
        <begin position="47"/>
        <end position="70"/>
    </location>
</feature>
<feature type="transmembrane region" description="Helical" evidence="2">
    <location>
        <begin position="12"/>
        <end position="35"/>
    </location>
</feature>
<dbReference type="Proteomes" id="UP001144396">
    <property type="component" value="Unassembled WGS sequence"/>
</dbReference>